<proteinExistence type="predicted"/>
<protein>
    <submittedName>
        <fullName evidence="1">Uncharacterized protein</fullName>
    </submittedName>
</protein>
<sequence>MAYFRPNTNRGLLLQEMKHALTKLRQTPPEERLSGVRLDLFERSWFLEFKATDKACLSDFEHSQGLGTNVEFTDILRELPRHMSEELNLTVCLKWAARQQTASKLQAGRLEGWKAGGLLEGWKVRFLLHYYCGGIKVVQLSDVVRTRLSRLHCILTQKKTLMRRTACPPPVHSNVLIEAGWIDAFLGPLPDEGAMERLDRGVGAAPNLTPQATASVASSWLMVQDGEGCALAGVEAARKVFWQVLTRFALRPLKYVECEDDVSNFRGWKIVLQAAVLDAMLARFLDLRLTVDDAVAGCGEVLAKGMALFELSARTILSQNVFRFLWSGPFAARTAERWVRECTGTKQGAARMIVLSKDELTGVAVEEAILISFDVCFDKPAVSWPFDGRGLCITGVVDIFGVDTDVDS</sequence>
<dbReference type="EMBL" id="LSRX01000027">
    <property type="protein sequence ID" value="OLQ13457.1"/>
    <property type="molecule type" value="Genomic_DNA"/>
</dbReference>
<organism evidence="1 2">
    <name type="scientific">Symbiodinium microadriaticum</name>
    <name type="common">Dinoflagellate</name>
    <name type="synonym">Zooxanthella microadriatica</name>
    <dbReference type="NCBI Taxonomy" id="2951"/>
    <lineage>
        <taxon>Eukaryota</taxon>
        <taxon>Sar</taxon>
        <taxon>Alveolata</taxon>
        <taxon>Dinophyceae</taxon>
        <taxon>Suessiales</taxon>
        <taxon>Symbiodiniaceae</taxon>
        <taxon>Symbiodinium</taxon>
    </lineage>
</organism>
<accession>A0A1Q9F1C9</accession>
<evidence type="ECO:0000313" key="1">
    <source>
        <dbReference type="EMBL" id="OLQ13457.1"/>
    </source>
</evidence>
<evidence type="ECO:0000313" key="2">
    <source>
        <dbReference type="Proteomes" id="UP000186817"/>
    </source>
</evidence>
<name>A0A1Q9F1C9_SYMMI</name>
<keyword evidence="2" id="KW-1185">Reference proteome</keyword>
<gene>
    <name evidence="1" type="ORF">AK812_SmicGene2513</name>
</gene>
<reference evidence="1 2" key="1">
    <citation type="submission" date="2016-02" db="EMBL/GenBank/DDBJ databases">
        <title>Genome analysis of coral dinoflagellate symbionts highlights evolutionary adaptations to a symbiotic lifestyle.</title>
        <authorList>
            <person name="Aranda M."/>
            <person name="Li Y."/>
            <person name="Liew Y.J."/>
            <person name="Baumgarten S."/>
            <person name="Simakov O."/>
            <person name="Wilson M."/>
            <person name="Piel J."/>
            <person name="Ashoor H."/>
            <person name="Bougouffa S."/>
            <person name="Bajic V.B."/>
            <person name="Ryu T."/>
            <person name="Ravasi T."/>
            <person name="Bayer T."/>
            <person name="Micklem G."/>
            <person name="Kim H."/>
            <person name="Bhak J."/>
            <person name="Lajeunesse T.C."/>
            <person name="Voolstra C.R."/>
        </authorList>
    </citation>
    <scope>NUCLEOTIDE SEQUENCE [LARGE SCALE GENOMIC DNA]</scope>
    <source>
        <strain evidence="1 2">CCMP2467</strain>
    </source>
</reference>
<dbReference type="AlphaFoldDB" id="A0A1Q9F1C9"/>
<dbReference type="OrthoDB" id="448464at2759"/>
<comment type="caution">
    <text evidence="1">The sequence shown here is derived from an EMBL/GenBank/DDBJ whole genome shotgun (WGS) entry which is preliminary data.</text>
</comment>
<dbReference type="Proteomes" id="UP000186817">
    <property type="component" value="Unassembled WGS sequence"/>
</dbReference>